<gene>
    <name evidence="3" type="primary">LOC106815577</name>
</gene>
<reference evidence="3" key="1">
    <citation type="submission" date="2025-08" db="UniProtKB">
        <authorList>
            <consortium name="RefSeq"/>
        </authorList>
    </citation>
    <scope>IDENTIFICATION</scope>
</reference>
<evidence type="ECO:0000313" key="2">
    <source>
        <dbReference type="Proteomes" id="UP000695022"/>
    </source>
</evidence>
<dbReference type="Proteomes" id="UP000695022">
    <property type="component" value="Unplaced"/>
</dbReference>
<dbReference type="PANTHER" id="PTHR23048:SF49">
    <property type="entry name" value="FI08416P-RELATED"/>
    <property type="match status" value="1"/>
</dbReference>
<proteinExistence type="predicted"/>
<dbReference type="GeneID" id="106815577"/>
<name>A0ABM1ETL3_PRICU</name>
<dbReference type="Gene3D" id="1.10.238.10">
    <property type="entry name" value="EF-hand"/>
    <property type="match status" value="2"/>
</dbReference>
<dbReference type="RefSeq" id="XP_014675534.1">
    <property type="nucleotide sequence ID" value="XM_014820048.1"/>
</dbReference>
<evidence type="ECO:0000313" key="3">
    <source>
        <dbReference type="RefSeq" id="XP_014675534.1"/>
    </source>
</evidence>
<dbReference type="PANTHER" id="PTHR23048">
    <property type="entry name" value="MYOSIN LIGHT CHAIN 1, 3"/>
    <property type="match status" value="1"/>
</dbReference>
<protein>
    <submittedName>
        <fullName evidence="3">LOW QUALITY PROTEIN: myosin-2 essential light chain-like</fullName>
    </submittedName>
</protein>
<dbReference type="PROSITE" id="PS50222">
    <property type="entry name" value="EF_HAND_2"/>
    <property type="match status" value="2"/>
</dbReference>
<dbReference type="InterPro" id="IPR002048">
    <property type="entry name" value="EF_hand_dom"/>
</dbReference>
<accession>A0ABM1ETL3</accession>
<evidence type="ECO:0000259" key="1">
    <source>
        <dbReference type="PROSITE" id="PS50222"/>
    </source>
</evidence>
<organism evidence="2 3">
    <name type="scientific">Priapulus caudatus</name>
    <name type="common">Priapulid worm</name>
    <dbReference type="NCBI Taxonomy" id="37621"/>
    <lineage>
        <taxon>Eukaryota</taxon>
        <taxon>Metazoa</taxon>
        <taxon>Ecdysozoa</taxon>
        <taxon>Scalidophora</taxon>
        <taxon>Priapulida</taxon>
        <taxon>Priapulimorpha</taxon>
        <taxon>Priapulimorphida</taxon>
        <taxon>Priapulidae</taxon>
        <taxon>Priapulus</taxon>
    </lineage>
</organism>
<dbReference type="CDD" id="cd00051">
    <property type="entry name" value="EFh"/>
    <property type="match status" value="1"/>
</dbReference>
<sequence length="147" mass="16405">MSALTEDQIADYQDIFGIFDNRGDGNIAASQIGEALRAMGQNPTEAEVKRCGYHDKPEMRISFETFLPILQTVVRNCEPSTAADFIEGLRVFDKEGNGFMSCAELRHLLTTIGEKLSDEEVEMLTTGMEDFQGNINYEDMVRVVLNG</sequence>
<feature type="domain" description="EF-hand" evidence="1">
    <location>
        <begin position="80"/>
        <end position="115"/>
    </location>
</feature>
<dbReference type="InterPro" id="IPR050230">
    <property type="entry name" value="CALM/Myosin/TropC-like"/>
</dbReference>
<feature type="domain" description="EF-hand" evidence="1">
    <location>
        <begin position="7"/>
        <end position="42"/>
    </location>
</feature>
<keyword evidence="2" id="KW-1185">Reference proteome</keyword>
<dbReference type="InterPro" id="IPR011992">
    <property type="entry name" value="EF-hand-dom_pair"/>
</dbReference>
<dbReference type="SUPFAM" id="SSF47473">
    <property type="entry name" value="EF-hand"/>
    <property type="match status" value="1"/>
</dbReference>